<reference evidence="2" key="2">
    <citation type="journal article" date="2021" name="PeerJ">
        <title>Extensive microbial diversity within the chicken gut microbiome revealed by metagenomics and culture.</title>
        <authorList>
            <person name="Gilroy R."/>
            <person name="Ravi A."/>
            <person name="Getino M."/>
            <person name="Pursley I."/>
            <person name="Horton D.L."/>
            <person name="Alikhan N.F."/>
            <person name="Baker D."/>
            <person name="Gharbi K."/>
            <person name="Hall N."/>
            <person name="Watson M."/>
            <person name="Adriaenssens E.M."/>
            <person name="Foster-Nyarko E."/>
            <person name="Jarju S."/>
            <person name="Secka A."/>
            <person name="Antonio M."/>
            <person name="Oren A."/>
            <person name="Chaudhuri R.R."/>
            <person name="La Ragione R."/>
            <person name="Hildebrand F."/>
            <person name="Pallen M.J."/>
        </authorList>
    </citation>
    <scope>NUCLEOTIDE SEQUENCE</scope>
    <source>
        <strain evidence="2">ChiW3-316</strain>
    </source>
</reference>
<evidence type="ECO:0000313" key="3">
    <source>
        <dbReference type="Proteomes" id="UP000824107"/>
    </source>
</evidence>
<evidence type="ECO:0000256" key="1">
    <source>
        <dbReference type="SAM" id="Phobius"/>
    </source>
</evidence>
<comment type="caution">
    <text evidence="2">The sequence shown here is derived from an EMBL/GenBank/DDBJ whole genome shotgun (WGS) entry which is preliminary data.</text>
</comment>
<accession>A0A9D1M4D8</accession>
<evidence type="ECO:0000313" key="2">
    <source>
        <dbReference type="EMBL" id="HIU53394.1"/>
    </source>
</evidence>
<sequence length="394" mass="45238">MKFNAPDHFSHSFELKLDTLPTKKSDRIALSILYPGLFFGAILVLLGVYELFNGFKHGSSAFDDISPDATVAFEPLISPWLFDSVIIVIGLGIIFSLILSYIRYKKIFFDGKTVEVVHRPAFGDKKGFKDKLENYEGVRFRIEFFQFGFLNKNKYIIELYHKNHNKTVPLYISTSDKNIRRIWEYYARQLKLPALIMTDEGMAVRKVEDLDKSLRELAAQGLVENHYNSRAPLPPSLALVRKRDKTVIKTRKIIWDAYNIIAWVAIFLFGGILLAASLSDEFGTETGRNPFVLAAYIIGILGILASVWVLFRKDKIVIKPHKIIIVHKFMLFSRKNNELVKDDIESIDVAFTPATERYFVAISSDNKTMVFGKKLPIEDLRWVRQFLINDVVSK</sequence>
<protein>
    <submittedName>
        <fullName evidence="2">Uncharacterized protein</fullName>
    </submittedName>
</protein>
<name>A0A9D1M4D8_9PROT</name>
<feature type="transmembrane region" description="Helical" evidence="1">
    <location>
        <begin position="32"/>
        <end position="52"/>
    </location>
</feature>
<dbReference type="Proteomes" id="UP000824107">
    <property type="component" value="Unassembled WGS sequence"/>
</dbReference>
<keyword evidence="1" id="KW-0812">Transmembrane</keyword>
<dbReference type="EMBL" id="DVNC01000030">
    <property type="protein sequence ID" value="HIU53394.1"/>
    <property type="molecule type" value="Genomic_DNA"/>
</dbReference>
<organism evidence="2 3">
    <name type="scientific">Candidatus Scatocola faecipullorum</name>
    <dbReference type="NCBI Taxonomy" id="2840917"/>
    <lineage>
        <taxon>Bacteria</taxon>
        <taxon>Pseudomonadati</taxon>
        <taxon>Pseudomonadota</taxon>
        <taxon>Alphaproteobacteria</taxon>
        <taxon>Rhodospirillales</taxon>
        <taxon>Rhodospirillaceae</taxon>
        <taxon>Rhodospirillaceae incertae sedis</taxon>
        <taxon>Candidatus Scatocola</taxon>
    </lineage>
</organism>
<proteinExistence type="predicted"/>
<feature type="transmembrane region" description="Helical" evidence="1">
    <location>
        <begin position="291"/>
        <end position="311"/>
    </location>
</feature>
<reference evidence="2" key="1">
    <citation type="submission" date="2020-10" db="EMBL/GenBank/DDBJ databases">
        <authorList>
            <person name="Gilroy R."/>
        </authorList>
    </citation>
    <scope>NUCLEOTIDE SEQUENCE</scope>
    <source>
        <strain evidence="2">ChiW3-316</strain>
    </source>
</reference>
<feature type="transmembrane region" description="Helical" evidence="1">
    <location>
        <begin position="257"/>
        <end position="279"/>
    </location>
</feature>
<keyword evidence="1" id="KW-1133">Transmembrane helix</keyword>
<keyword evidence="1" id="KW-0472">Membrane</keyword>
<gene>
    <name evidence="2" type="ORF">IAD20_04880</name>
</gene>
<feature type="transmembrane region" description="Helical" evidence="1">
    <location>
        <begin position="80"/>
        <end position="102"/>
    </location>
</feature>
<dbReference type="AlphaFoldDB" id="A0A9D1M4D8"/>